<accession>Q113P3</accession>
<dbReference type="AlphaFoldDB" id="Q113P3"/>
<dbReference type="eggNOG" id="COG0823">
    <property type="taxonomic scope" value="Bacteria"/>
</dbReference>
<dbReference type="InterPro" id="IPR013517">
    <property type="entry name" value="FG-GAP"/>
</dbReference>
<dbReference type="Gene3D" id="2.130.10.130">
    <property type="entry name" value="Integrin alpha, N-terminal"/>
    <property type="match status" value="2"/>
</dbReference>
<dbReference type="STRING" id="203124.Tery_2038"/>
<dbReference type="InterPro" id="IPR014044">
    <property type="entry name" value="CAP_dom"/>
</dbReference>
<dbReference type="Pfam" id="PF00188">
    <property type="entry name" value="CAP"/>
    <property type="match status" value="1"/>
</dbReference>
<dbReference type="PANTHER" id="PTHR46580">
    <property type="entry name" value="SENSOR KINASE-RELATED"/>
    <property type="match status" value="1"/>
</dbReference>
<sequence length="690" mass="74809">MTQPTPQDQYMLELVNRSRADPQAEADLYLDGNLNEGLSEGQISSDAKQPLAFNLNLNTAAKGHSQWMLDNNIFSHTGANGKKSGDRMRDSGYIFTGTYGSGENIAWRGTTGTPNFTTFVEKNHENLVRSNSHRLTLMSSNLQEVGISSLQGEFTFEGINYNTVMTTQNFAYSGTSGPFITGVAYTDAVKDDNFYTVGEGISGIIVTAVNTNNSNNIFTTTTWDAGGYSLDVDPNQTYDVTFSGDLNGDGQAGDTVTYQVKVSSENVKLDVVSDSLPTPNAPPIAVNDTTNTSKGQAVTFSITENDSDTDGTLELATVDLDPSTAGRQNTLTVANEGTYTVDNAGNLTFTPEPEFAGTTATITYTVEDNNGEVSNPAEIGVTVIPFDPLDQPVKFDFNGDGVADILWRRENGPNRIWLMNDNGTRKSTKNPGNFGAAWDVAGVGDFNADGVADIFWRHNKNRGNRVWLMNDNGTRKSTKNPGNFGAAWDVVGVGDFNADGVDDILWRRDNQKLNRIWLMNNNGKRKQLVNPGNFGAAWDVAGVADFNADGVDDILWRHNNGRNRISFMNNDGKLDNTVNPGGLGSTWDVAGVADFNADGVDDILWRKKNGTNSIWLMNGDGTHDDIINPGSFGSAWDVAGVADFNADGLTDILWRHDNGANRIWLMDDDSTRAQNLNPGAFGSAWDIVGM</sequence>
<evidence type="ECO:0000256" key="1">
    <source>
        <dbReference type="ARBA" id="ARBA00022729"/>
    </source>
</evidence>
<dbReference type="InterPro" id="IPR026395">
    <property type="entry name" value="CshA_fibril"/>
</dbReference>
<dbReference type="eggNOG" id="COG2340">
    <property type="taxonomic scope" value="Bacteria"/>
</dbReference>
<proteinExistence type="predicted"/>
<organism evidence="4">
    <name type="scientific">Trichodesmium erythraeum (strain IMS101)</name>
    <dbReference type="NCBI Taxonomy" id="203124"/>
    <lineage>
        <taxon>Bacteria</taxon>
        <taxon>Bacillati</taxon>
        <taxon>Cyanobacteriota</taxon>
        <taxon>Cyanophyceae</taxon>
        <taxon>Oscillatoriophycideae</taxon>
        <taxon>Oscillatoriales</taxon>
        <taxon>Microcoleaceae</taxon>
        <taxon>Trichodesmium</taxon>
    </lineage>
</organism>
<name>Q113P3_TRIEI</name>
<dbReference type="CDD" id="cd05379">
    <property type="entry name" value="CAP_bacterial"/>
    <property type="match status" value="1"/>
</dbReference>
<evidence type="ECO:0000259" key="3">
    <source>
        <dbReference type="Pfam" id="PF19076"/>
    </source>
</evidence>
<feature type="domain" description="CshA" evidence="3">
    <location>
        <begin position="282"/>
        <end position="373"/>
    </location>
</feature>
<dbReference type="Gene3D" id="3.40.33.10">
    <property type="entry name" value="CAP"/>
    <property type="match status" value="1"/>
</dbReference>
<dbReference type="KEGG" id="ter:Tery_2038"/>
<dbReference type="Pfam" id="PF13517">
    <property type="entry name" value="FG-GAP_3"/>
    <property type="match status" value="3"/>
</dbReference>
<dbReference type="InterPro" id="IPR028994">
    <property type="entry name" value="Integrin_alpha_N"/>
</dbReference>
<dbReference type="HOGENOM" id="CLU_398976_0_0_3"/>
<dbReference type="SUPFAM" id="SSF55797">
    <property type="entry name" value="PR-1-like"/>
    <property type="match status" value="1"/>
</dbReference>
<dbReference type="SUPFAM" id="SSF69318">
    <property type="entry name" value="Integrin alpha N-terminal domain"/>
    <property type="match status" value="1"/>
</dbReference>
<evidence type="ECO:0000313" key="4">
    <source>
        <dbReference type="EMBL" id="ABG51281.1"/>
    </source>
</evidence>
<dbReference type="PANTHER" id="PTHR46580:SF2">
    <property type="entry name" value="MAM DOMAIN-CONTAINING PROTEIN"/>
    <property type="match status" value="1"/>
</dbReference>
<feature type="domain" description="SCP" evidence="2">
    <location>
        <begin position="13"/>
        <end position="153"/>
    </location>
</feature>
<protein>
    <submittedName>
        <fullName evidence="4">FG-GAP</fullName>
    </submittedName>
</protein>
<keyword evidence="1" id="KW-0732">Signal</keyword>
<evidence type="ECO:0000259" key="2">
    <source>
        <dbReference type="Pfam" id="PF00188"/>
    </source>
</evidence>
<reference evidence="4" key="1">
    <citation type="submission" date="2006-06" db="EMBL/GenBank/DDBJ databases">
        <title>Complete sequence of Trichodesmium erythraeum IMS101.</title>
        <authorList>
            <consortium name="US DOE Joint Genome Institute"/>
            <person name="Copeland A."/>
            <person name="Lucas S."/>
            <person name="Lapidus A."/>
            <person name="Barry K."/>
            <person name="Detter J.C."/>
            <person name="Glavina del Rio T."/>
            <person name="Hammon N."/>
            <person name="Israni S."/>
            <person name="Dalin E."/>
            <person name="Tice H."/>
            <person name="Pitluck S."/>
            <person name="Kiss H."/>
            <person name="Munk A.C."/>
            <person name="Brettin T."/>
            <person name="Bruce D."/>
            <person name="Han C."/>
            <person name="Tapia R."/>
            <person name="Gilna P."/>
            <person name="Schmutz J."/>
            <person name="Larimer F."/>
            <person name="Land M."/>
            <person name="Hauser L."/>
            <person name="Kyrpides N."/>
            <person name="Kim E."/>
            <person name="Richardson P."/>
        </authorList>
    </citation>
    <scope>NUCLEOTIDE SEQUENCE [LARGE SCALE GENOMIC DNA]</scope>
    <source>
        <strain evidence="4">IMS101</strain>
    </source>
</reference>
<gene>
    <name evidence="4" type="ordered locus">Tery_2038</name>
</gene>
<dbReference type="Pfam" id="PF19076">
    <property type="entry name" value="CshA_repeat"/>
    <property type="match status" value="1"/>
</dbReference>
<dbReference type="RefSeq" id="WP_011611652.1">
    <property type="nucleotide sequence ID" value="NC_008312.1"/>
</dbReference>
<dbReference type="EMBL" id="CP000393">
    <property type="protein sequence ID" value="ABG51281.1"/>
    <property type="molecule type" value="Genomic_DNA"/>
</dbReference>
<dbReference type="InterPro" id="IPR035940">
    <property type="entry name" value="CAP_sf"/>
</dbReference>
<dbReference type="OrthoDB" id="436945at2"/>